<dbReference type="HOGENOM" id="CLU_2483115_0_0_1"/>
<gene>
    <name evidence="1" type="ORF">BofuT4_uP148070.1</name>
</gene>
<evidence type="ECO:0000313" key="1">
    <source>
        <dbReference type="EMBL" id="CCD56197.1"/>
    </source>
</evidence>
<reference evidence="2" key="1">
    <citation type="journal article" date="2011" name="PLoS Genet.">
        <title>Genomic analysis of the necrotrophic fungal pathogens Sclerotinia sclerotiorum and Botrytis cinerea.</title>
        <authorList>
            <person name="Amselem J."/>
            <person name="Cuomo C.A."/>
            <person name="van Kan J.A."/>
            <person name="Viaud M."/>
            <person name="Benito E.P."/>
            <person name="Couloux A."/>
            <person name="Coutinho P.M."/>
            <person name="de Vries R.P."/>
            <person name="Dyer P.S."/>
            <person name="Fillinger S."/>
            <person name="Fournier E."/>
            <person name="Gout L."/>
            <person name="Hahn M."/>
            <person name="Kohn L."/>
            <person name="Lapalu N."/>
            <person name="Plummer K.M."/>
            <person name="Pradier J.M."/>
            <person name="Quevillon E."/>
            <person name="Sharon A."/>
            <person name="Simon A."/>
            <person name="ten Have A."/>
            <person name="Tudzynski B."/>
            <person name="Tudzynski P."/>
            <person name="Wincker P."/>
            <person name="Andrew M."/>
            <person name="Anthouard V."/>
            <person name="Beever R.E."/>
            <person name="Beffa R."/>
            <person name="Benoit I."/>
            <person name="Bouzid O."/>
            <person name="Brault B."/>
            <person name="Chen Z."/>
            <person name="Choquer M."/>
            <person name="Collemare J."/>
            <person name="Cotton P."/>
            <person name="Danchin E.G."/>
            <person name="Da Silva C."/>
            <person name="Gautier A."/>
            <person name="Giraud C."/>
            <person name="Giraud T."/>
            <person name="Gonzalez C."/>
            <person name="Grossetete S."/>
            <person name="Guldener U."/>
            <person name="Henrissat B."/>
            <person name="Howlett B.J."/>
            <person name="Kodira C."/>
            <person name="Kretschmer M."/>
            <person name="Lappartient A."/>
            <person name="Leroch M."/>
            <person name="Levis C."/>
            <person name="Mauceli E."/>
            <person name="Neuveglise C."/>
            <person name="Oeser B."/>
            <person name="Pearson M."/>
            <person name="Poulain J."/>
            <person name="Poussereau N."/>
            <person name="Quesneville H."/>
            <person name="Rascle C."/>
            <person name="Schumacher J."/>
            <person name="Segurens B."/>
            <person name="Sexton A."/>
            <person name="Silva E."/>
            <person name="Sirven C."/>
            <person name="Soanes D.M."/>
            <person name="Talbot N.J."/>
            <person name="Templeton M."/>
            <person name="Yandava C."/>
            <person name="Yarden O."/>
            <person name="Zeng Q."/>
            <person name="Rollins J.A."/>
            <person name="Lebrun M.H."/>
            <person name="Dickman M."/>
        </authorList>
    </citation>
    <scope>NUCLEOTIDE SEQUENCE [LARGE SCALE GENOMIC DNA]</scope>
    <source>
        <strain evidence="2">T4</strain>
    </source>
</reference>
<accession>G2YWV9</accession>
<protein>
    <submittedName>
        <fullName evidence="1">Uncharacterized protein</fullName>
    </submittedName>
</protein>
<dbReference type="Proteomes" id="UP000008177">
    <property type="component" value="Unplaced contigs"/>
</dbReference>
<evidence type="ECO:0000313" key="2">
    <source>
        <dbReference type="Proteomes" id="UP000008177"/>
    </source>
</evidence>
<proteinExistence type="predicted"/>
<organism evidence="1 2">
    <name type="scientific">Botryotinia fuckeliana (strain T4)</name>
    <name type="common">Noble rot fungus</name>
    <name type="synonym">Botrytis cinerea</name>
    <dbReference type="NCBI Taxonomy" id="999810"/>
    <lineage>
        <taxon>Eukaryota</taxon>
        <taxon>Fungi</taxon>
        <taxon>Dikarya</taxon>
        <taxon>Ascomycota</taxon>
        <taxon>Pezizomycotina</taxon>
        <taxon>Leotiomycetes</taxon>
        <taxon>Helotiales</taxon>
        <taxon>Sclerotiniaceae</taxon>
        <taxon>Botrytis</taxon>
    </lineage>
</organism>
<dbReference type="AlphaFoldDB" id="G2YWV9"/>
<dbReference type="EMBL" id="FQ790359">
    <property type="protein sequence ID" value="CCD56197.1"/>
    <property type="molecule type" value="Genomic_DNA"/>
</dbReference>
<name>G2YWV9_BOTF4</name>
<dbReference type="InParanoid" id="G2YWV9"/>
<sequence>MAVADYEDARVRGRCLYCRFTKASWNTKCNVPVVDYQLGFGSRGLGLRLGWRRSSEVSLWTGEVVHRATEETVECINGSLCLPRLGS</sequence>